<evidence type="ECO:0000313" key="2">
    <source>
        <dbReference type="EMBL" id="NVI46683.1"/>
    </source>
</evidence>
<comment type="caution">
    <text evidence="2">The sequence shown here is derived from an EMBL/GenBank/DDBJ whole genome shotgun (WGS) entry which is preliminary data.</text>
</comment>
<dbReference type="InterPro" id="IPR041854">
    <property type="entry name" value="BFD-like_2Fe2S-bd_dom_sf"/>
</dbReference>
<dbReference type="RefSeq" id="WP_166215695.1">
    <property type="nucleotide sequence ID" value="NZ_CP088285.1"/>
</dbReference>
<gene>
    <name evidence="2" type="ORF">HAP48_027720</name>
</gene>
<dbReference type="Pfam" id="PF04324">
    <property type="entry name" value="Fer2_BFD"/>
    <property type="match status" value="1"/>
</dbReference>
<reference evidence="2" key="1">
    <citation type="submission" date="2020-06" db="EMBL/GenBank/DDBJ databases">
        <title>Whole Genome Sequence of Bradyrhizobium sp. Strain 1S1.</title>
        <authorList>
            <person name="Bromfield E.S.P."/>
            <person name="Cloutier S."/>
        </authorList>
    </citation>
    <scope>NUCLEOTIDE SEQUENCE [LARGE SCALE GENOMIC DNA]</scope>
    <source>
        <strain evidence="2">1S1</strain>
    </source>
</reference>
<accession>A0A973W354</accession>
<dbReference type="InterPro" id="IPR007419">
    <property type="entry name" value="BFD-like_2Fe2S-bd_dom"/>
</dbReference>
<sequence>MSALCDVRSSFSVGRHQITAEIKEGANSVEAIGRSLKAGTNCGGCKPEIGKLIGATAQPRQATAS</sequence>
<name>A0A973W354_9BRAD</name>
<feature type="domain" description="BFD-like [2Fe-2S]-binding" evidence="1">
    <location>
        <begin position="11"/>
        <end position="53"/>
    </location>
</feature>
<dbReference type="EMBL" id="JAAOLE020000001">
    <property type="protein sequence ID" value="NVI46683.1"/>
    <property type="molecule type" value="Genomic_DNA"/>
</dbReference>
<dbReference type="Gene3D" id="1.10.10.1100">
    <property type="entry name" value="BFD-like [2Fe-2S]-binding domain"/>
    <property type="match status" value="1"/>
</dbReference>
<protein>
    <submittedName>
        <fullName evidence="2">(2Fe-2S)-binding protein</fullName>
    </submittedName>
</protein>
<dbReference type="AlphaFoldDB" id="A0A973W354"/>
<proteinExistence type="predicted"/>
<organism evidence="2">
    <name type="scientific">Bradyrhizobium septentrionale</name>
    <dbReference type="NCBI Taxonomy" id="1404411"/>
    <lineage>
        <taxon>Bacteria</taxon>
        <taxon>Pseudomonadati</taxon>
        <taxon>Pseudomonadota</taxon>
        <taxon>Alphaproteobacteria</taxon>
        <taxon>Hyphomicrobiales</taxon>
        <taxon>Nitrobacteraceae</taxon>
        <taxon>Bradyrhizobium</taxon>
    </lineage>
</organism>
<evidence type="ECO:0000259" key="1">
    <source>
        <dbReference type="Pfam" id="PF04324"/>
    </source>
</evidence>